<sequence length="242" mass="27161">PCAEAGPTAGECRSHQQTMMESQNRRRAPAWTKREVRDLIAVWGDETVLAELRSKRRNANTYAKVSKGMQDRGYNRDAQQCRVKIKELRQAYQKTRDANSRSGSEPQTCRFYNKLHAILGGAASTDPPMWYDSVCGSSETTEEHFQGEEDDDNDAQNSAQTARKQRSPFPRQLKKPIDCGLPWLPASRILLPAGPACVISHTKPADPQYNRQSATLDQMHMYYVMFGALFSNISDKGSCGTL</sequence>
<evidence type="ECO:0000259" key="2">
    <source>
        <dbReference type="Pfam" id="PF13837"/>
    </source>
</evidence>
<evidence type="ECO:0000256" key="1">
    <source>
        <dbReference type="SAM" id="MobiDB-lite"/>
    </source>
</evidence>
<dbReference type="PANTHER" id="PTHR47595">
    <property type="entry name" value="HEAT SHOCK 70 KDA PROTEIN 14"/>
    <property type="match status" value="1"/>
</dbReference>
<keyword evidence="4" id="KW-1185">Reference proteome</keyword>
<feature type="region of interest" description="Disordered" evidence="1">
    <location>
        <begin position="130"/>
        <end position="172"/>
    </location>
</feature>
<dbReference type="Gene3D" id="1.10.10.60">
    <property type="entry name" value="Homeodomain-like"/>
    <property type="match status" value="1"/>
</dbReference>
<reference evidence="3" key="2">
    <citation type="submission" date="2025-09" db="UniProtKB">
        <authorList>
            <consortium name="Ensembl"/>
        </authorList>
    </citation>
    <scope>IDENTIFICATION</scope>
</reference>
<accession>A0A8C3SF86</accession>
<organism evidence="3 4">
    <name type="scientific">Chelydra serpentina</name>
    <name type="common">Snapping turtle</name>
    <name type="synonym">Testudo serpentina</name>
    <dbReference type="NCBI Taxonomy" id="8475"/>
    <lineage>
        <taxon>Eukaryota</taxon>
        <taxon>Metazoa</taxon>
        <taxon>Chordata</taxon>
        <taxon>Craniata</taxon>
        <taxon>Vertebrata</taxon>
        <taxon>Euteleostomi</taxon>
        <taxon>Archelosauria</taxon>
        <taxon>Testudinata</taxon>
        <taxon>Testudines</taxon>
        <taxon>Cryptodira</taxon>
        <taxon>Durocryptodira</taxon>
        <taxon>Americhelydia</taxon>
        <taxon>Chelydroidea</taxon>
        <taxon>Chelydridae</taxon>
        <taxon>Chelydra</taxon>
    </lineage>
</organism>
<evidence type="ECO:0000313" key="3">
    <source>
        <dbReference type="Ensembl" id="ENSCSRP00000014249.1"/>
    </source>
</evidence>
<name>A0A8C3SF86_CHESE</name>
<feature type="region of interest" description="Disordered" evidence="1">
    <location>
        <begin position="1"/>
        <end position="29"/>
    </location>
</feature>
<dbReference type="Proteomes" id="UP000694403">
    <property type="component" value="Unplaced"/>
</dbReference>
<proteinExistence type="predicted"/>
<dbReference type="Ensembl" id="ENSCSRT00000014850.1">
    <property type="protein sequence ID" value="ENSCSRP00000014249.1"/>
    <property type="gene ID" value="ENSCSRG00000010874.1"/>
</dbReference>
<reference evidence="3" key="1">
    <citation type="submission" date="2025-08" db="UniProtKB">
        <authorList>
            <consortium name="Ensembl"/>
        </authorList>
    </citation>
    <scope>IDENTIFICATION</scope>
</reference>
<dbReference type="Pfam" id="PF13837">
    <property type="entry name" value="Myb_DNA-bind_4"/>
    <property type="match status" value="1"/>
</dbReference>
<dbReference type="InterPro" id="IPR044822">
    <property type="entry name" value="Myb_DNA-bind_4"/>
</dbReference>
<protein>
    <recommendedName>
        <fullName evidence="2">Myb/SANT-like DNA-binding domain-containing protein</fullName>
    </recommendedName>
</protein>
<dbReference type="PANTHER" id="PTHR47595:SF1">
    <property type="entry name" value="MYB_SANT-LIKE DNA-BINDING DOMAIN-CONTAINING PROTEIN"/>
    <property type="match status" value="1"/>
</dbReference>
<dbReference type="FunFam" id="1.10.10.60:FF:000032">
    <property type="entry name" value="Zinc finger and SCAN domain-containing 20"/>
    <property type="match status" value="1"/>
</dbReference>
<evidence type="ECO:0000313" key="4">
    <source>
        <dbReference type="Proteomes" id="UP000694403"/>
    </source>
</evidence>
<feature type="domain" description="Myb/SANT-like DNA-binding" evidence="2">
    <location>
        <begin position="30"/>
        <end position="118"/>
    </location>
</feature>
<dbReference type="AlphaFoldDB" id="A0A8C3SF86"/>